<dbReference type="STRING" id="52131.GA0061100_101473"/>
<accession>A0A1C3U1G2</accession>
<proteinExistence type="predicted"/>
<keyword evidence="4" id="KW-1185">Reference proteome</keyword>
<organism evidence="3 4">
    <name type="scientific">Rhizobium hainanense</name>
    <dbReference type="NCBI Taxonomy" id="52131"/>
    <lineage>
        <taxon>Bacteria</taxon>
        <taxon>Pseudomonadati</taxon>
        <taxon>Pseudomonadota</taxon>
        <taxon>Alphaproteobacteria</taxon>
        <taxon>Hyphomicrobiales</taxon>
        <taxon>Rhizobiaceae</taxon>
        <taxon>Rhizobium/Agrobacterium group</taxon>
        <taxon>Rhizobium</taxon>
    </lineage>
</organism>
<dbReference type="RefSeq" id="WP_075851003.1">
    <property type="nucleotide sequence ID" value="NZ_FMAC01000001.1"/>
</dbReference>
<dbReference type="NCBIfam" id="TIGR01555">
    <property type="entry name" value="phge_rel_HI1409"/>
    <property type="match status" value="1"/>
</dbReference>
<evidence type="ECO:0000313" key="3">
    <source>
        <dbReference type="EMBL" id="SCB09323.1"/>
    </source>
</evidence>
<gene>
    <name evidence="3" type="ORF">GA0061100_101473</name>
</gene>
<sequence length="453" mass="49006">MGQVFSMVRDGLVSLASRMGTERDKAASVFYTQPILTDEQIIAAYRGSWLPRKIVDIPALDSCRKWRNWQAASDQIGLIDAEERRLNLRGKVLEASTKARLFGGAALFIGSEDADPALPLEAERIGKGDIKHLTVLTRHQLAAGDIDSDPASEWYGKPRYYTLTGANGMQVTIHPSRLVIFKGAMTPNEEFGGMGHHVWGESVLAATFDAIKNADSTAANIASLVFEAKIDIIKVPQFSANIGNQAYEDAVLRRYALANTIKGVNGTLILDAEEEYDSKGAPLSGLTDILMAFLQIVAGAADIPVTRLLGQSPAGMNATGTADMKNYHDRIQAIQELDYTPAMSRLDECLIRSATGTRDPAIYSTWAPLEQMSEKERADIFKTKAEAARALFGSAQGEEIIPRTALSEALLNAFVEDGSLPGLEAAAKTTDQPGEDLKQSETDANTSQQPAAM</sequence>
<feature type="domain" description="Anti-CBASS protein Acb1-like N-terminal" evidence="2">
    <location>
        <begin position="40"/>
        <end position="388"/>
    </location>
</feature>
<evidence type="ECO:0000256" key="1">
    <source>
        <dbReference type="SAM" id="MobiDB-lite"/>
    </source>
</evidence>
<evidence type="ECO:0000313" key="4">
    <source>
        <dbReference type="Proteomes" id="UP000186228"/>
    </source>
</evidence>
<dbReference type="InterPro" id="IPR024459">
    <property type="entry name" value="Acb1-like_N"/>
</dbReference>
<reference evidence="4" key="1">
    <citation type="submission" date="2016-08" db="EMBL/GenBank/DDBJ databases">
        <authorList>
            <person name="Varghese N."/>
            <person name="Submissions Spin"/>
        </authorList>
    </citation>
    <scope>NUCLEOTIDE SEQUENCE [LARGE SCALE GENOMIC DNA]</scope>
    <source>
        <strain evidence="4">CCBAU 57015</strain>
    </source>
</reference>
<name>A0A1C3U1G2_9HYPH</name>
<feature type="compositionally biased region" description="Polar residues" evidence="1">
    <location>
        <begin position="442"/>
        <end position="453"/>
    </location>
</feature>
<protein>
    <recommendedName>
        <fullName evidence="2">Anti-CBASS protein Acb1-like N-terminal domain-containing protein</fullName>
    </recommendedName>
</protein>
<dbReference type="EMBL" id="FMAC01000001">
    <property type="protein sequence ID" value="SCB09323.1"/>
    <property type="molecule type" value="Genomic_DNA"/>
</dbReference>
<dbReference type="InterPro" id="IPR006445">
    <property type="entry name" value="Phage-assoc_HI1409"/>
</dbReference>
<evidence type="ECO:0000259" key="2">
    <source>
        <dbReference type="Pfam" id="PF06381"/>
    </source>
</evidence>
<dbReference type="AlphaFoldDB" id="A0A1C3U1G2"/>
<feature type="region of interest" description="Disordered" evidence="1">
    <location>
        <begin position="422"/>
        <end position="453"/>
    </location>
</feature>
<dbReference type="Pfam" id="PF06381">
    <property type="entry name" value="Phage_portal_3"/>
    <property type="match status" value="1"/>
</dbReference>
<dbReference type="OrthoDB" id="7491028at2"/>
<dbReference type="Proteomes" id="UP000186228">
    <property type="component" value="Unassembled WGS sequence"/>
</dbReference>